<keyword evidence="4" id="KW-0552">Olfaction</keyword>
<evidence type="ECO:0000313" key="11">
    <source>
        <dbReference type="Proteomes" id="UP000502823"/>
    </source>
</evidence>
<dbReference type="PANTHER" id="PTHR21137">
    <property type="entry name" value="ODORANT RECEPTOR"/>
    <property type="match status" value="1"/>
</dbReference>
<keyword evidence="2" id="KW-0716">Sensory transduction</keyword>
<dbReference type="OrthoDB" id="6604226at2759"/>
<dbReference type="GO" id="GO:0005886">
    <property type="term" value="C:plasma membrane"/>
    <property type="evidence" value="ECO:0007669"/>
    <property type="project" value="TreeGrafter"/>
</dbReference>
<evidence type="ECO:0000256" key="9">
    <source>
        <dbReference type="SAM" id="Phobius"/>
    </source>
</evidence>
<organism evidence="10 11">
    <name type="scientific">Coptotermes formosanus</name>
    <name type="common">Formosan subterranean termite</name>
    <dbReference type="NCBI Taxonomy" id="36987"/>
    <lineage>
        <taxon>Eukaryota</taxon>
        <taxon>Metazoa</taxon>
        <taxon>Ecdysozoa</taxon>
        <taxon>Arthropoda</taxon>
        <taxon>Hexapoda</taxon>
        <taxon>Insecta</taxon>
        <taxon>Pterygota</taxon>
        <taxon>Neoptera</taxon>
        <taxon>Polyneoptera</taxon>
        <taxon>Dictyoptera</taxon>
        <taxon>Blattodea</taxon>
        <taxon>Blattoidea</taxon>
        <taxon>Termitoidae</taxon>
        <taxon>Rhinotermitidae</taxon>
        <taxon>Coptotermes</taxon>
    </lineage>
</organism>
<evidence type="ECO:0000256" key="2">
    <source>
        <dbReference type="ARBA" id="ARBA00022606"/>
    </source>
</evidence>
<feature type="transmembrane region" description="Helical" evidence="9">
    <location>
        <begin position="161"/>
        <end position="182"/>
    </location>
</feature>
<comment type="subcellular location">
    <subcellularLocation>
        <location evidence="1">Membrane</location>
        <topology evidence="1">Multi-pass membrane protein</topology>
    </subcellularLocation>
</comment>
<keyword evidence="11" id="KW-1185">Reference proteome</keyword>
<evidence type="ECO:0000256" key="8">
    <source>
        <dbReference type="ARBA" id="ARBA00023224"/>
    </source>
</evidence>
<keyword evidence="7" id="KW-0675">Receptor</keyword>
<feature type="transmembrane region" description="Helical" evidence="9">
    <location>
        <begin position="361"/>
        <end position="382"/>
    </location>
</feature>
<feature type="transmembrane region" description="Helical" evidence="9">
    <location>
        <begin position="394"/>
        <end position="414"/>
    </location>
</feature>
<accession>A0A6L2PH96</accession>
<dbReference type="PANTHER" id="PTHR21137:SF40">
    <property type="entry name" value="ODORANT RECEPTOR 56A"/>
    <property type="match status" value="1"/>
</dbReference>
<keyword evidence="6 9" id="KW-0472">Membrane</keyword>
<protein>
    <recommendedName>
        <fullName evidence="12">Odorant receptor</fullName>
    </recommendedName>
</protein>
<dbReference type="FunCoup" id="A0A6L2PH96">
    <property type="interactions" value="53"/>
</dbReference>
<evidence type="ECO:0008006" key="12">
    <source>
        <dbReference type="Google" id="ProtNLM"/>
    </source>
</evidence>
<evidence type="ECO:0000256" key="4">
    <source>
        <dbReference type="ARBA" id="ARBA00022725"/>
    </source>
</evidence>
<feature type="transmembrane region" description="Helical" evidence="9">
    <location>
        <begin position="226"/>
        <end position="252"/>
    </location>
</feature>
<dbReference type="Proteomes" id="UP000502823">
    <property type="component" value="Unassembled WGS sequence"/>
</dbReference>
<dbReference type="InterPro" id="IPR004117">
    <property type="entry name" value="7tm6_olfct_rcpt"/>
</dbReference>
<keyword evidence="3 9" id="KW-0812">Transmembrane</keyword>
<evidence type="ECO:0000313" key="10">
    <source>
        <dbReference type="EMBL" id="GFG30512.1"/>
    </source>
</evidence>
<comment type="caution">
    <text evidence="10">The sequence shown here is derived from an EMBL/GenBank/DDBJ whole genome shotgun (WGS) entry which is preliminary data.</text>
</comment>
<evidence type="ECO:0000256" key="6">
    <source>
        <dbReference type="ARBA" id="ARBA00023136"/>
    </source>
</evidence>
<dbReference type="EMBL" id="BLKM01000227">
    <property type="protein sequence ID" value="GFG30512.1"/>
    <property type="molecule type" value="Genomic_DNA"/>
</dbReference>
<keyword evidence="5 9" id="KW-1133">Transmembrane helix</keyword>
<proteinExistence type="predicted"/>
<reference evidence="11" key="1">
    <citation type="submission" date="2020-01" db="EMBL/GenBank/DDBJ databases">
        <title>Draft genome sequence of the Termite Coptotermes fromosanus.</title>
        <authorList>
            <person name="Itakura S."/>
            <person name="Yosikawa Y."/>
            <person name="Umezawa K."/>
        </authorList>
    </citation>
    <scope>NUCLEOTIDE SEQUENCE [LARGE SCALE GENOMIC DNA]</scope>
</reference>
<dbReference type="GO" id="GO:0004984">
    <property type="term" value="F:olfactory receptor activity"/>
    <property type="evidence" value="ECO:0007669"/>
    <property type="project" value="InterPro"/>
</dbReference>
<dbReference type="GO" id="GO:0007165">
    <property type="term" value="P:signal transduction"/>
    <property type="evidence" value="ECO:0007669"/>
    <property type="project" value="UniProtKB-KW"/>
</dbReference>
<evidence type="ECO:0000256" key="1">
    <source>
        <dbReference type="ARBA" id="ARBA00004141"/>
    </source>
</evidence>
<gene>
    <name evidence="10" type="ORF">Cfor_08135</name>
</gene>
<keyword evidence="8" id="KW-0807">Transducer</keyword>
<name>A0A6L2PH96_COPFO</name>
<dbReference type="Pfam" id="PF02949">
    <property type="entry name" value="7tm_6"/>
    <property type="match status" value="1"/>
</dbReference>
<evidence type="ECO:0000256" key="5">
    <source>
        <dbReference type="ARBA" id="ARBA00022989"/>
    </source>
</evidence>
<sequence>MSVLTGFAPHFNRNKMIGSKKEDSQVSERKDRLTNEEQFCVGDVKIMTVSIALNIFGLLPPAKSSSLMRLIYKAFTIFIHVLYILTVLAELAAIAVHWGDIAVVANIMGAMAGLVASMCTSLHFLRNIKKFMSLIDMLKSEFIAKLQPKYMKYIFNAEREVIFCGLLLFPLAATIAFIWSVVPFLNTNPLTNFKNEKNVTEESSVDKLVFVVWLPFEFEKSPRYEIIIFLEIMVISFALLMICAVDIVFVCLMSHAAAQFRILCAKLNDMQENVSETVLHRRRCMPPLYTGTFMRQGPVPLNVPPSTHSWSADTENSGRFVVEMECLKNQNPEEDPLLQYLVECIRHHQAVLAFLDQLNEVVGAVSFLKLLNFPFLICMTAFQVTQTAESEQQLLRFLAMFSGGVYLVSCYAWFGQHVIDESEEVTAAFYGTDWYNQVPGFRRLLPVAIMRATKPAKVKAGVYFDMSFVTLAAVSGLLCITVQLYDTLCALVARHSGK</sequence>
<dbReference type="InParanoid" id="A0A6L2PH96"/>
<feature type="transmembrane region" description="Helical" evidence="9">
    <location>
        <begin position="101"/>
        <end position="125"/>
    </location>
</feature>
<feature type="transmembrane region" description="Helical" evidence="9">
    <location>
        <begin position="74"/>
        <end position="95"/>
    </location>
</feature>
<evidence type="ECO:0000256" key="3">
    <source>
        <dbReference type="ARBA" id="ARBA00022692"/>
    </source>
</evidence>
<dbReference type="GO" id="GO:0005549">
    <property type="term" value="F:odorant binding"/>
    <property type="evidence" value="ECO:0007669"/>
    <property type="project" value="InterPro"/>
</dbReference>
<dbReference type="AlphaFoldDB" id="A0A6L2PH96"/>
<evidence type="ECO:0000256" key="7">
    <source>
        <dbReference type="ARBA" id="ARBA00023170"/>
    </source>
</evidence>
<feature type="transmembrane region" description="Helical" evidence="9">
    <location>
        <begin position="460"/>
        <end position="485"/>
    </location>
</feature>